<dbReference type="EMBL" id="CP001047">
    <property type="protein sequence ID" value="ACF07510.1"/>
    <property type="molecule type" value="Genomic_DNA"/>
</dbReference>
<evidence type="ECO:0000313" key="2">
    <source>
        <dbReference type="Proteomes" id="UP000008812"/>
    </source>
</evidence>
<accession>B3PNA8</accession>
<gene>
    <name evidence="1" type="primary">marRP</name>
    <name evidence="1" type="ordered locus">MARTH_orf767</name>
</gene>
<reference evidence="1 2" key="1">
    <citation type="journal article" date="2008" name="Infect. Immun.">
        <title>Genome of Mycoplasma arthritidis.</title>
        <authorList>
            <person name="Dybvig K."/>
            <person name="Zuhua C."/>
            <person name="Lao P."/>
            <person name="Jordan D.S."/>
            <person name="French C.T."/>
            <person name="Tu A.H."/>
            <person name="Loraine A.E."/>
        </authorList>
    </citation>
    <scope>NUCLEOTIDE SEQUENCE [LARGE SCALE GENOMIC DNA]</scope>
    <source>
        <strain evidence="1 2">158L3-1</strain>
    </source>
</reference>
<dbReference type="RefSeq" id="WP_012498467.1">
    <property type="nucleotide sequence ID" value="NC_011025.1"/>
</dbReference>
<dbReference type="AlphaFoldDB" id="B3PNA8"/>
<organism evidence="1 2">
    <name type="scientific">Metamycoplasma arthritidis (strain 158L3-1)</name>
    <name type="common">Mycoplasma arthritidis</name>
    <dbReference type="NCBI Taxonomy" id="243272"/>
    <lineage>
        <taxon>Bacteria</taxon>
        <taxon>Bacillati</taxon>
        <taxon>Mycoplasmatota</taxon>
        <taxon>Mycoplasmoidales</taxon>
        <taxon>Metamycoplasmataceae</taxon>
        <taxon>Metamycoplasma</taxon>
    </lineage>
</organism>
<keyword evidence="2" id="KW-1185">Reference proteome</keyword>
<sequence length="546" mass="63922">MDKAQFNQKPPIFTEEKLKDILHYTDSPDNPAWVAFKSNTFFELHSGAKGVSKSFGQAIITIYRIVNDIRFCSMWCRNQYNHITKTLKPTFQKVLSFLKNEHGLDYTKFFSIYDSGMYWEFDDGGLGRAIFFENFEKIQAFQGITLKNNNFLFGELVLDEPIEDPSDASKQPTKLLELYQLQEQKLPLLIANTVTRTDAPEDYQIKVKFLYNIFTTDHWIIKNYHNNIIEILKNGKLNDEVKKELIDKTYVQKFNEDFKNDLGASCTMYSKYFVPKKELGNYQMKYLDTLKKDNYRNWIITVLGFAFQDDKNKLNYFLKPYLFDEDNRLTKNVQILKNLDNLDNGSIIGIYDGFDPGLSDKSAWCRTLLLSNGQIVIYKIIDDLGFRLKKTSKHPRTAINNLLIDLIKESNELLKSKYSDKFRNPDINSILLTDNDIICEGISILMKQKGLDAVAARANRKDTNTQKFGIENRQNWQKWVFENKKVFFLKESLSLVDYLAKQLILPLMDKRDEKIHPEIYDLVNAFEMSCSMLYSYQYAKAKEIRK</sequence>
<dbReference type="eggNOG" id="ENOG5030UVE">
    <property type="taxonomic scope" value="Bacteria"/>
</dbReference>
<dbReference type="Proteomes" id="UP000008812">
    <property type="component" value="Chromosome"/>
</dbReference>
<evidence type="ECO:0000313" key="1">
    <source>
        <dbReference type="EMBL" id="ACF07510.1"/>
    </source>
</evidence>
<proteinExistence type="predicted"/>
<dbReference type="HOGENOM" id="CLU_494186_0_0_14"/>
<dbReference type="KEGG" id="mat:MARTH_orf767"/>
<protein>
    <submittedName>
        <fullName evidence="1">Bacteriophage MAV1 protein MarRP</fullName>
    </submittedName>
</protein>
<dbReference type="STRING" id="243272.MARTH_orf767"/>
<name>B3PNA8_META1</name>